<dbReference type="Gene3D" id="3.10.350.10">
    <property type="entry name" value="LysM domain"/>
    <property type="match status" value="1"/>
</dbReference>
<dbReference type="InterPro" id="IPR018392">
    <property type="entry name" value="LysM"/>
</dbReference>
<dbReference type="SUPFAM" id="SSF54106">
    <property type="entry name" value="LysM domain"/>
    <property type="match status" value="1"/>
</dbReference>
<evidence type="ECO:0000259" key="2">
    <source>
        <dbReference type="PROSITE" id="PS51782"/>
    </source>
</evidence>
<dbReference type="CDD" id="cd00118">
    <property type="entry name" value="LysM"/>
    <property type="match status" value="1"/>
</dbReference>
<dbReference type="Pfam" id="PF19266">
    <property type="entry name" value="CIS_tube"/>
    <property type="match status" value="1"/>
</dbReference>
<evidence type="ECO:0000256" key="1">
    <source>
        <dbReference type="SAM" id="MobiDB-lite"/>
    </source>
</evidence>
<organism evidence="3 4">
    <name type="scientific">Kutzneria kofuensis</name>
    <dbReference type="NCBI Taxonomy" id="103725"/>
    <lineage>
        <taxon>Bacteria</taxon>
        <taxon>Bacillati</taxon>
        <taxon>Actinomycetota</taxon>
        <taxon>Actinomycetes</taxon>
        <taxon>Pseudonocardiales</taxon>
        <taxon>Pseudonocardiaceae</taxon>
        <taxon>Kutzneria</taxon>
    </lineage>
</organism>
<dbReference type="InterPro" id="IPR045361">
    <property type="entry name" value="CIS_tube_prot_N"/>
</dbReference>
<dbReference type="EMBL" id="JACHIR010000001">
    <property type="protein sequence ID" value="MBB5895213.1"/>
    <property type="molecule type" value="Genomic_DNA"/>
</dbReference>
<sequence>MTGALDIAAGAAIGAAALAGARVPAMLRCTDPANFGVVPFDFNPKKIGMSRTGSYGNRSTPTSTNGSSNAMVTQNVRNSKITISEVKLEGMTTKLRCDTLLGWMAPGSALNLVGMVAALAGANLTTEPPVLTFQWGPPMIGFMYSVRMTNCEISYERFTSAGIPIRAMITLQLQEVPSLLGSLPMNPTSGGRPGRRTHTVGEGETLQSIATANYGTPALWRRIAEVNGIDDPTRVRPGSTLYLPNTDELTSGSTR</sequence>
<accession>A0A7W9KMC5</accession>
<dbReference type="AlphaFoldDB" id="A0A7W9KMC5"/>
<proteinExistence type="predicted"/>
<gene>
    <name evidence="3" type="ORF">BJ998_006409</name>
</gene>
<reference evidence="3 4" key="1">
    <citation type="submission" date="2020-08" db="EMBL/GenBank/DDBJ databases">
        <title>Sequencing the genomes of 1000 actinobacteria strains.</title>
        <authorList>
            <person name="Klenk H.-P."/>
        </authorList>
    </citation>
    <scope>NUCLEOTIDE SEQUENCE [LARGE SCALE GENOMIC DNA]</scope>
    <source>
        <strain evidence="3 4">DSM 43851</strain>
    </source>
</reference>
<evidence type="ECO:0000313" key="3">
    <source>
        <dbReference type="EMBL" id="MBB5895213.1"/>
    </source>
</evidence>
<evidence type="ECO:0000313" key="4">
    <source>
        <dbReference type="Proteomes" id="UP000585638"/>
    </source>
</evidence>
<feature type="domain" description="LysM" evidence="2">
    <location>
        <begin position="196"/>
        <end position="243"/>
    </location>
</feature>
<feature type="region of interest" description="Disordered" evidence="1">
    <location>
        <begin position="51"/>
        <end position="70"/>
    </location>
</feature>
<dbReference type="RefSeq" id="WP_184867033.1">
    <property type="nucleotide sequence ID" value="NZ_BAAAWY010000024.1"/>
</dbReference>
<dbReference type="Pfam" id="PF01476">
    <property type="entry name" value="LysM"/>
    <property type="match status" value="1"/>
</dbReference>
<dbReference type="InterPro" id="IPR036779">
    <property type="entry name" value="LysM_dom_sf"/>
</dbReference>
<dbReference type="SMART" id="SM00257">
    <property type="entry name" value="LysM"/>
    <property type="match status" value="1"/>
</dbReference>
<keyword evidence="4" id="KW-1185">Reference proteome</keyword>
<comment type="caution">
    <text evidence="3">The sequence shown here is derived from an EMBL/GenBank/DDBJ whole genome shotgun (WGS) entry which is preliminary data.</text>
</comment>
<feature type="region of interest" description="Disordered" evidence="1">
    <location>
        <begin position="234"/>
        <end position="255"/>
    </location>
</feature>
<dbReference type="Proteomes" id="UP000585638">
    <property type="component" value="Unassembled WGS sequence"/>
</dbReference>
<name>A0A7W9KMC5_9PSEU</name>
<protein>
    <recommendedName>
        <fullName evidence="2">LysM domain-containing protein</fullName>
    </recommendedName>
</protein>
<dbReference type="PROSITE" id="PS51782">
    <property type="entry name" value="LYSM"/>
    <property type="match status" value="1"/>
</dbReference>